<dbReference type="AlphaFoldDB" id="A0A4Q7ZTS6"/>
<evidence type="ECO:0000256" key="2">
    <source>
        <dbReference type="SAM" id="Phobius"/>
    </source>
</evidence>
<gene>
    <name evidence="3" type="ORF">EV385_6295</name>
</gene>
<keyword evidence="2" id="KW-0472">Membrane</keyword>
<dbReference type="Proteomes" id="UP000292564">
    <property type="component" value="Unassembled WGS sequence"/>
</dbReference>
<sequence>MDKSAPTGTRVVGQAEDAGQVAADEGPRIIAAPPKPRRIVVWLGGTLAVALLAGSAVVLAALTRDPDTDPPPISVGPGQTRAAPTTLAAPGRTPSSAPTRARAARLELAGATTSIRVRVADTGRDLVRVSGGRARADRAGTVVRVTPAQGAPAVEITLDLDVRWTVRTTAGVTEARLDLGAARLAAVDLAGGAARVELTLPRPGGTVPVRVGAGVNELRLHAPAGCPLRIRAGGGANRVVIDGRVRDGVPRGGSVATADFAGATDRLDVDAVAGLGTVTVDRTA</sequence>
<name>A0A4Q7ZTS6_9ACTN</name>
<accession>A0A4Q7ZTS6</accession>
<feature type="region of interest" description="Disordered" evidence="1">
    <location>
        <begin position="65"/>
        <end position="98"/>
    </location>
</feature>
<protein>
    <submittedName>
        <fullName evidence="3">Uncharacterized protein</fullName>
    </submittedName>
</protein>
<proteinExistence type="predicted"/>
<evidence type="ECO:0000313" key="3">
    <source>
        <dbReference type="EMBL" id="RZU54344.1"/>
    </source>
</evidence>
<feature type="transmembrane region" description="Helical" evidence="2">
    <location>
        <begin position="39"/>
        <end position="62"/>
    </location>
</feature>
<organism evidence="3 4">
    <name type="scientific">Krasilnikovia cinnamomea</name>
    <dbReference type="NCBI Taxonomy" id="349313"/>
    <lineage>
        <taxon>Bacteria</taxon>
        <taxon>Bacillati</taxon>
        <taxon>Actinomycetota</taxon>
        <taxon>Actinomycetes</taxon>
        <taxon>Micromonosporales</taxon>
        <taxon>Micromonosporaceae</taxon>
        <taxon>Krasilnikovia</taxon>
    </lineage>
</organism>
<dbReference type="EMBL" id="SHKY01000001">
    <property type="protein sequence ID" value="RZU54344.1"/>
    <property type="molecule type" value="Genomic_DNA"/>
</dbReference>
<keyword evidence="2" id="KW-1133">Transmembrane helix</keyword>
<evidence type="ECO:0000256" key="1">
    <source>
        <dbReference type="SAM" id="MobiDB-lite"/>
    </source>
</evidence>
<evidence type="ECO:0000313" key="4">
    <source>
        <dbReference type="Proteomes" id="UP000292564"/>
    </source>
</evidence>
<dbReference type="OrthoDB" id="3296464at2"/>
<keyword evidence="4" id="KW-1185">Reference proteome</keyword>
<comment type="caution">
    <text evidence="3">The sequence shown here is derived from an EMBL/GenBank/DDBJ whole genome shotgun (WGS) entry which is preliminary data.</text>
</comment>
<keyword evidence="2" id="KW-0812">Transmembrane</keyword>
<dbReference type="RefSeq" id="WP_130512709.1">
    <property type="nucleotide sequence ID" value="NZ_SHKY01000001.1"/>
</dbReference>
<reference evidence="3 4" key="1">
    <citation type="submission" date="2019-02" db="EMBL/GenBank/DDBJ databases">
        <title>Sequencing the genomes of 1000 actinobacteria strains.</title>
        <authorList>
            <person name="Klenk H.-P."/>
        </authorList>
    </citation>
    <scope>NUCLEOTIDE SEQUENCE [LARGE SCALE GENOMIC DNA]</scope>
    <source>
        <strain evidence="3 4">DSM 45162</strain>
    </source>
</reference>